<dbReference type="EMBL" id="SRPE01000011">
    <property type="protein sequence ID" value="TGN23674.1"/>
    <property type="molecule type" value="Genomic_DNA"/>
</dbReference>
<dbReference type="PIRSF" id="PIRSF009283">
    <property type="entry name" value="HPP_dOase"/>
    <property type="match status" value="1"/>
</dbReference>
<comment type="caution">
    <text evidence="7">The sequence shown here is derived from an EMBL/GenBank/DDBJ whole genome shotgun (WGS) entry which is preliminary data.</text>
</comment>
<reference evidence="7 8" key="1">
    <citation type="submission" date="2019-03" db="EMBL/GenBank/DDBJ databases">
        <title>Empedobacter tilapiae sp. nov., isolated from an intestine of Nile tilapia Oreochromis niloticus.</title>
        <authorList>
            <person name="Kim Y.-O."/>
            <person name="Yoon J.-H."/>
        </authorList>
    </citation>
    <scope>NUCLEOTIDE SEQUENCE [LARGE SCALE GENOMIC DNA]</scope>
    <source>
        <strain evidence="7 8">MRS2</strain>
    </source>
</reference>
<feature type="domain" description="VOC" evidence="6">
    <location>
        <begin position="178"/>
        <end position="333"/>
    </location>
</feature>
<dbReference type="AlphaFoldDB" id="A0A4Z1B6I3"/>
<protein>
    <submittedName>
        <fullName evidence="7">4-hydroxyphenylpyruvate dioxygenase</fullName>
        <ecNumber evidence="7">1.13.11.27</ecNumber>
    </submittedName>
</protein>
<evidence type="ECO:0000256" key="1">
    <source>
        <dbReference type="ARBA" id="ARBA00005877"/>
    </source>
</evidence>
<dbReference type="PANTHER" id="PTHR11959">
    <property type="entry name" value="4-HYDROXYPHENYLPYRUVATE DIOXYGENASE"/>
    <property type="match status" value="1"/>
</dbReference>
<dbReference type="InterPro" id="IPR029068">
    <property type="entry name" value="Glyas_Bleomycin-R_OHBP_Dase"/>
</dbReference>
<keyword evidence="8" id="KW-1185">Reference proteome</keyword>
<evidence type="ECO:0000256" key="5">
    <source>
        <dbReference type="PIRSR" id="PIRSR009283-1"/>
    </source>
</evidence>
<keyword evidence="4 5" id="KW-0408">Iron</keyword>
<dbReference type="InterPro" id="IPR041735">
    <property type="entry name" value="4OHPhenylPyrv_dOase_C"/>
</dbReference>
<dbReference type="OrthoDB" id="9780241at2"/>
<dbReference type="RefSeq" id="WP_135836524.1">
    <property type="nucleotide sequence ID" value="NZ_CAUQWU010000001.1"/>
</dbReference>
<accession>A0A4Z1B6I3</accession>
<feature type="binding site" evidence="5">
    <location>
        <position position="181"/>
    </location>
    <ligand>
        <name>Fe cation</name>
        <dbReference type="ChEBI" id="CHEBI:24875"/>
    </ligand>
</feature>
<dbReference type="Gene3D" id="3.10.180.10">
    <property type="entry name" value="2,3-Dihydroxybiphenyl 1,2-Dioxygenase, domain 1"/>
    <property type="match status" value="2"/>
</dbReference>
<evidence type="ECO:0000313" key="8">
    <source>
        <dbReference type="Proteomes" id="UP000297998"/>
    </source>
</evidence>
<name>A0A4Z1B6I3_9FLAO</name>
<proteinExistence type="inferred from homology"/>
<dbReference type="Pfam" id="PF14696">
    <property type="entry name" value="Glyoxalase_5"/>
    <property type="match status" value="1"/>
</dbReference>
<organism evidence="7 8">
    <name type="scientific">Empedobacter tilapiae</name>
    <dbReference type="NCBI Taxonomy" id="2491114"/>
    <lineage>
        <taxon>Bacteria</taxon>
        <taxon>Pseudomonadati</taxon>
        <taxon>Bacteroidota</taxon>
        <taxon>Flavobacteriia</taxon>
        <taxon>Flavobacteriales</taxon>
        <taxon>Weeksellaceae</taxon>
        <taxon>Empedobacter</taxon>
    </lineage>
</organism>
<dbReference type="GO" id="GO:0006572">
    <property type="term" value="P:L-tyrosine catabolic process"/>
    <property type="evidence" value="ECO:0007669"/>
    <property type="project" value="TreeGrafter"/>
</dbReference>
<dbReference type="EC" id="1.13.11.27" evidence="7"/>
<dbReference type="GO" id="GO:0046872">
    <property type="term" value="F:metal ion binding"/>
    <property type="evidence" value="ECO:0007669"/>
    <property type="project" value="UniProtKB-KW"/>
</dbReference>
<dbReference type="SUPFAM" id="SSF54593">
    <property type="entry name" value="Glyoxalase/Bleomycin resistance protein/Dihydroxybiphenyl dioxygenase"/>
    <property type="match status" value="1"/>
</dbReference>
<evidence type="ECO:0000259" key="6">
    <source>
        <dbReference type="PROSITE" id="PS51819"/>
    </source>
</evidence>
<evidence type="ECO:0000256" key="4">
    <source>
        <dbReference type="ARBA" id="ARBA00023004"/>
    </source>
</evidence>
<dbReference type="InterPro" id="IPR005956">
    <property type="entry name" value="4OHPhenylPyrv_dOase"/>
</dbReference>
<keyword evidence="7" id="KW-0223">Dioxygenase</keyword>
<dbReference type="InterPro" id="IPR004360">
    <property type="entry name" value="Glyas_Fos-R_dOase_dom"/>
</dbReference>
<feature type="domain" description="VOC" evidence="6">
    <location>
        <begin position="21"/>
        <end position="151"/>
    </location>
</feature>
<keyword evidence="3" id="KW-0677">Repeat</keyword>
<evidence type="ECO:0000256" key="2">
    <source>
        <dbReference type="ARBA" id="ARBA00022723"/>
    </source>
</evidence>
<comment type="cofactor">
    <cofactor evidence="5">
        <name>Fe cation</name>
        <dbReference type="ChEBI" id="CHEBI:24875"/>
    </cofactor>
    <text evidence="5">Binds 1 Fe cation per subunit.</text>
</comment>
<keyword evidence="7" id="KW-0560">Oxidoreductase</keyword>
<sequence length="376" mass="42527">MSTQTFAEKIALAQDFLPINGTDYIEFYVGNAKQSAHYYKTAFGFQEVAYAGPETGVRDRASYVLQQGKIRLVLTSGLKSDSPICQHAMKHGDGVKILALWVDDAYDAFEQTTKRGGKPYMEPTTITDEFGEVKMSGIYTYGETIHMFIERKNYEGPFMPGYVKSESTYQPTDCGLLYVDHCVGNVGWNRMNECVAWYQDVMGFVNILSFDDKQINTEYSALMSKVMSNGNGYSKFPINEPAEGQKKSQVEEYLDFYEGEGVQHIAVATKDIVKTVTELKSRGVEFLSAPPEAYYDMIPERVGEIDEDIKKLQDLGILVDCDEEGYLLQIFTKPVEDRPTLFYEIIERHGAQSFGAGNFKALFEALEREQERRGNL</sequence>
<dbReference type="CDD" id="cd07250">
    <property type="entry name" value="HPPD_C_like"/>
    <property type="match status" value="1"/>
</dbReference>
<dbReference type="PROSITE" id="PS51819">
    <property type="entry name" value="VOC"/>
    <property type="match status" value="2"/>
</dbReference>
<dbReference type="InterPro" id="IPR041736">
    <property type="entry name" value="4OHPhenylPyrv_dOase_N"/>
</dbReference>
<dbReference type="CDD" id="cd08342">
    <property type="entry name" value="HPPD_N_like"/>
    <property type="match status" value="1"/>
</dbReference>
<dbReference type="Pfam" id="PF00903">
    <property type="entry name" value="Glyoxalase"/>
    <property type="match status" value="1"/>
</dbReference>
<keyword evidence="7" id="KW-0670">Pyruvate</keyword>
<dbReference type="PANTHER" id="PTHR11959:SF1">
    <property type="entry name" value="4-HYDROXYPHENYLPYRUVATE DIOXYGENASE"/>
    <property type="match status" value="1"/>
</dbReference>
<comment type="similarity">
    <text evidence="1">Belongs to the 4HPPD family.</text>
</comment>
<keyword evidence="2 5" id="KW-0479">Metal-binding</keyword>
<feature type="binding site" evidence="5">
    <location>
        <position position="344"/>
    </location>
    <ligand>
        <name>Fe cation</name>
        <dbReference type="ChEBI" id="CHEBI:24875"/>
    </ligand>
</feature>
<dbReference type="FunFam" id="3.10.180.10:FF:000001">
    <property type="entry name" value="4-hydroxyphenylpyruvate dioxygenase"/>
    <property type="match status" value="1"/>
</dbReference>
<gene>
    <name evidence="7" type="primary">hppD</name>
    <name evidence="7" type="ORF">E4J94_14575</name>
</gene>
<dbReference type="NCBIfam" id="TIGR01263">
    <property type="entry name" value="4HPPD"/>
    <property type="match status" value="1"/>
</dbReference>
<evidence type="ECO:0000313" key="7">
    <source>
        <dbReference type="EMBL" id="TGN23674.1"/>
    </source>
</evidence>
<dbReference type="Proteomes" id="UP000297998">
    <property type="component" value="Unassembled WGS sequence"/>
</dbReference>
<dbReference type="GO" id="GO:0003868">
    <property type="term" value="F:4-hydroxyphenylpyruvate dioxygenase activity"/>
    <property type="evidence" value="ECO:0007669"/>
    <property type="project" value="UniProtKB-EC"/>
</dbReference>
<feature type="binding site" evidence="5">
    <location>
        <position position="264"/>
    </location>
    <ligand>
        <name>Fe cation</name>
        <dbReference type="ChEBI" id="CHEBI:24875"/>
    </ligand>
</feature>
<evidence type="ECO:0000256" key="3">
    <source>
        <dbReference type="ARBA" id="ARBA00022737"/>
    </source>
</evidence>
<dbReference type="InterPro" id="IPR037523">
    <property type="entry name" value="VOC_core"/>
</dbReference>